<sequence length="290" mass="31527">MPERIVHANGVELCVETFGAPGDPAILLLAGMSSSMLVWEDEFCARLAADRRYVIRFDYRDTGRSVGYPPGAPGYGGLDLAADALALLDELGVFKAHFVGISMGGGLAQLVAADHPERVASLTLISTTTSAEYGDDLPPMTEELLDYFMNAPTPDWSSRESIVDYWVELDRRLAGSHARDDAALRARVERMFERTANYESSMTNHNVMDKTSGAKRDISAITAPTLVLHGTEDPLFPLEHGIYLAGKIPGAELVMLDKVGHELPRTAWDVAVPAILAHVSQTLTRVSTTE</sequence>
<dbReference type="Proteomes" id="UP000199515">
    <property type="component" value="Unassembled WGS sequence"/>
</dbReference>
<dbReference type="InterPro" id="IPR050471">
    <property type="entry name" value="AB_hydrolase"/>
</dbReference>
<reference evidence="2 3" key="1">
    <citation type="submission" date="2016-10" db="EMBL/GenBank/DDBJ databases">
        <authorList>
            <person name="de Groot N.N."/>
        </authorList>
    </citation>
    <scope>NUCLEOTIDE SEQUENCE [LARGE SCALE GENOMIC DNA]</scope>
    <source>
        <strain evidence="2 3">CPCC 202699</strain>
    </source>
</reference>
<dbReference type="RefSeq" id="WP_091288526.1">
    <property type="nucleotide sequence ID" value="NZ_FNON01000002.1"/>
</dbReference>
<dbReference type="PRINTS" id="PR00111">
    <property type="entry name" value="ABHYDROLASE"/>
</dbReference>
<dbReference type="GO" id="GO:0004806">
    <property type="term" value="F:triacylglycerol lipase activity"/>
    <property type="evidence" value="ECO:0007669"/>
    <property type="project" value="TreeGrafter"/>
</dbReference>
<organism evidence="2 3">
    <name type="scientific">Amycolatopsis xylanica</name>
    <dbReference type="NCBI Taxonomy" id="589385"/>
    <lineage>
        <taxon>Bacteria</taxon>
        <taxon>Bacillati</taxon>
        <taxon>Actinomycetota</taxon>
        <taxon>Actinomycetes</taxon>
        <taxon>Pseudonocardiales</taxon>
        <taxon>Pseudonocardiaceae</taxon>
        <taxon>Amycolatopsis</taxon>
    </lineage>
</organism>
<dbReference type="SUPFAM" id="SSF53474">
    <property type="entry name" value="alpha/beta-Hydrolases"/>
    <property type="match status" value="1"/>
</dbReference>
<dbReference type="OrthoDB" id="8957634at2"/>
<protein>
    <submittedName>
        <fullName evidence="2">Pimeloyl-ACP methyl ester carboxylesterase</fullName>
    </submittedName>
</protein>
<dbReference type="STRING" id="589385.SAMN05421504_102669"/>
<proteinExistence type="predicted"/>
<name>A0A1H2ZTR3_9PSEU</name>
<keyword evidence="3" id="KW-1185">Reference proteome</keyword>
<dbReference type="InterPro" id="IPR029058">
    <property type="entry name" value="AB_hydrolase_fold"/>
</dbReference>
<dbReference type="Gene3D" id="3.40.50.1820">
    <property type="entry name" value="alpha/beta hydrolase"/>
    <property type="match status" value="1"/>
</dbReference>
<dbReference type="PANTHER" id="PTHR43433">
    <property type="entry name" value="HYDROLASE, ALPHA/BETA FOLD FAMILY PROTEIN"/>
    <property type="match status" value="1"/>
</dbReference>
<evidence type="ECO:0000313" key="2">
    <source>
        <dbReference type="EMBL" id="SDX20980.1"/>
    </source>
</evidence>
<dbReference type="Pfam" id="PF00561">
    <property type="entry name" value="Abhydrolase_1"/>
    <property type="match status" value="1"/>
</dbReference>
<dbReference type="AlphaFoldDB" id="A0A1H2ZTR3"/>
<evidence type="ECO:0000313" key="3">
    <source>
        <dbReference type="Proteomes" id="UP000199515"/>
    </source>
</evidence>
<dbReference type="EMBL" id="FNON01000002">
    <property type="protein sequence ID" value="SDX20980.1"/>
    <property type="molecule type" value="Genomic_DNA"/>
</dbReference>
<feature type="domain" description="AB hydrolase-1" evidence="1">
    <location>
        <begin position="24"/>
        <end position="262"/>
    </location>
</feature>
<dbReference type="GO" id="GO:0046503">
    <property type="term" value="P:glycerolipid catabolic process"/>
    <property type="evidence" value="ECO:0007669"/>
    <property type="project" value="TreeGrafter"/>
</dbReference>
<evidence type="ECO:0000259" key="1">
    <source>
        <dbReference type="Pfam" id="PF00561"/>
    </source>
</evidence>
<dbReference type="InterPro" id="IPR000073">
    <property type="entry name" value="AB_hydrolase_1"/>
</dbReference>
<dbReference type="PANTHER" id="PTHR43433:SF5">
    <property type="entry name" value="AB HYDROLASE-1 DOMAIN-CONTAINING PROTEIN"/>
    <property type="match status" value="1"/>
</dbReference>
<accession>A0A1H2ZTR3</accession>
<gene>
    <name evidence="2" type="ORF">SAMN05421504_102669</name>
</gene>